<gene>
    <name evidence="2" type="ORF">DESUT3_05410</name>
</gene>
<evidence type="ECO:0000313" key="3">
    <source>
        <dbReference type="Proteomes" id="UP001319827"/>
    </source>
</evidence>
<dbReference type="PANTHER" id="PTHR48079">
    <property type="entry name" value="PROTEIN YEEZ"/>
    <property type="match status" value="1"/>
</dbReference>
<name>A0ABN6DUQ8_9BACT</name>
<proteinExistence type="predicted"/>
<sequence length="291" mass="31780">MDKVLIVGCGDIGRRVARLELERGAEVTGLVRSTESAEKLQTLGIRPLVAELNYPDGLAEMATRGALVYYFAPPPGGGVTDPKMRSFCAAIRPGEEPQRVVYISTSGVYGDCGGELVTEETPANPQTTRARRRFDAETVLRQWGAERGVAVVILRVTGIYGPGRIPVNRLQDGHPLLRIEECSQTNRIHADDLAQVCVAAMAKGDAGEIFNVSDGHPSTMTEYFLAVAELAGLPRPPLVDMEEARRVMTPLMLSYLTESRRMDNRKMLEKLGVKLRYPSLEQGLKASLAQG</sequence>
<dbReference type="Pfam" id="PF01370">
    <property type="entry name" value="Epimerase"/>
    <property type="match status" value="1"/>
</dbReference>
<dbReference type="PANTHER" id="PTHR48079:SF6">
    <property type="entry name" value="NAD(P)-BINDING DOMAIN-CONTAINING PROTEIN-RELATED"/>
    <property type="match status" value="1"/>
</dbReference>
<reference evidence="2 3" key="2">
    <citation type="journal article" date="2021" name="Int. J. Syst. Evol. Microbiol.">
        <title>Isolation and Polyphasic Characterization of Desulfuromonas versatilis sp. Nov., an Electrogenic Bacteria Capable of Versatile Metabolism Isolated from a Graphene Oxide-Reducing Enrichment Culture.</title>
        <authorList>
            <person name="Xie L."/>
            <person name="Yoshida N."/>
            <person name="Ishii S."/>
            <person name="Meng L."/>
        </authorList>
    </citation>
    <scope>NUCLEOTIDE SEQUENCE [LARGE SCALE GENOMIC DNA]</scope>
    <source>
        <strain evidence="2 3">NIT-T3</strain>
    </source>
</reference>
<dbReference type="Gene3D" id="3.40.50.720">
    <property type="entry name" value="NAD(P)-binding Rossmann-like Domain"/>
    <property type="match status" value="1"/>
</dbReference>
<organism evidence="2 3">
    <name type="scientific">Desulfuromonas versatilis</name>
    <dbReference type="NCBI Taxonomy" id="2802975"/>
    <lineage>
        <taxon>Bacteria</taxon>
        <taxon>Pseudomonadati</taxon>
        <taxon>Thermodesulfobacteriota</taxon>
        <taxon>Desulfuromonadia</taxon>
        <taxon>Desulfuromonadales</taxon>
        <taxon>Desulfuromonadaceae</taxon>
        <taxon>Desulfuromonas</taxon>
    </lineage>
</organism>
<protein>
    <submittedName>
        <fullName evidence="2">NAD(P)-dependent oxidoreductase</fullName>
    </submittedName>
</protein>
<accession>A0ABN6DUQ8</accession>
<feature type="domain" description="NAD-dependent epimerase/dehydratase" evidence="1">
    <location>
        <begin position="96"/>
        <end position="212"/>
    </location>
</feature>
<dbReference type="Proteomes" id="UP001319827">
    <property type="component" value="Chromosome"/>
</dbReference>
<dbReference type="RefSeq" id="WP_221250943.1">
    <property type="nucleotide sequence ID" value="NZ_AP024355.1"/>
</dbReference>
<keyword evidence="3" id="KW-1185">Reference proteome</keyword>
<dbReference type="CDD" id="cd05266">
    <property type="entry name" value="SDR_a4"/>
    <property type="match status" value="1"/>
</dbReference>
<dbReference type="InterPro" id="IPR051783">
    <property type="entry name" value="NAD(P)-dependent_oxidoreduct"/>
</dbReference>
<evidence type="ECO:0000259" key="1">
    <source>
        <dbReference type="Pfam" id="PF01370"/>
    </source>
</evidence>
<dbReference type="SUPFAM" id="SSF51735">
    <property type="entry name" value="NAD(P)-binding Rossmann-fold domains"/>
    <property type="match status" value="1"/>
</dbReference>
<dbReference type="InterPro" id="IPR036291">
    <property type="entry name" value="NAD(P)-bd_dom_sf"/>
</dbReference>
<evidence type="ECO:0000313" key="2">
    <source>
        <dbReference type="EMBL" id="BCR03472.1"/>
    </source>
</evidence>
<reference evidence="2 3" key="1">
    <citation type="journal article" date="2016" name="C (Basel)">
        <title>Selective Growth of and Electricity Production by Marine Exoelectrogenic Bacteria in Self-Aggregated Hydrogel of Microbially Reduced Graphene Oxide.</title>
        <authorList>
            <person name="Yoshida N."/>
            <person name="Goto Y."/>
            <person name="Miyata Y."/>
        </authorList>
    </citation>
    <scope>NUCLEOTIDE SEQUENCE [LARGE SCALE GENOMIC DNA]</scope>
    <source>
        <strain evidence="2 3">NIT-T3</strain>
    </source>
</reference>
<dbReference type="EMBL" id="AP024355">
    <property type="protein sequence ID" value="BCR03472.1"/>
    <property type="molecule type" value="Genomic_DNA"/>
</dbReference>
<dbReference type="InterPro" id="IPR001509">
    <property type="entry name" value="Epimerase_deHydtase"/>
</dbReference>